<dbReference type="STRING" id="28189.CCYN74_30062"/>
<evidence type="ECO:0000313" key="2">
    <source>
        <dbReference type="EMBL" id="CEN33325.1"/>
    </source>
</evidence>
<reference evidence="1 4" key="3">
    <citation type="journal article" date="2017" name="Genome Announc.">
        <title>Twelve Complete Reference Genomes of Clinical Isolates in the Capnocytophaga Genus.</title>
        <authorList>
            <person name="Villarma A."/>
            <person name="Gulvik C.A."/>
            <person name="Rowe L.A."/>
            <person name="Sheth M."/>
            <person name="Juieng P."/>
            <person name="Nicholson A.C."/>
            <person name="Loparev V.N."/>
            <person name="McQuiston J.R."/>
        </authorList>
    </citation>
    <scope>NUCLEOTIDE SEQUENCE [LARGE SCALE GENOMIC DNA]</scope>
    <source>
        <strain evidence="1 4">G7591</strain>
    </source>
</reference>
<dbReference type="KEGG" id="ccyn:CGC48_06075"/>
<organism evidence="2 3">
    <name type="scientific">Capnocytophaga cynodegmi</name>
    <dbReference type="NCBI Taxonomy" id="28189"/>
    <lineage>
        <taxon>Bacteria</taxon>
        <taxon>Pseudomonadati</taxon>
        <taxon>Bacteroidota</taxon>
        <taxon>Flavobacteriia</taxon>
        <taxon>Flavobacteriales</taxon>
        <taxon>Flavobacteriaceae</taxon>
        <taxon>Capnocytophaga</taxon>
    </lineage>
</organism>
<evidence type="ECO:0000313" key="3">
    <source>
        <dbReference type="Proteomes" id="UP000038055"/>
    </source>
</evidence>
<dbReference type="eggNOG" id="ENOG503232B">
    <property type="taxonomic scope" value="Bacteria"/>
</dbReference>
<sequence>MPRIYYRSRQIHGEPLQNKKITREAFAKIMISTSFIEKDVLHIFQLPQEVSILPWKKKDKGFKYAVVWNHDKIHNTAEYGDFYLPRAIVFFDVKDAYFPSEYFFVVNIDDNLEISHCRAGADTSWYQQPELRREVTDNKIVRRMEKSVVELQKVLGILPKK</sequence>
<dbReference type="RefSeq" id="WP_041990801.1">
    <property type="nucleotide sequence ID" value="NZ_BOQH01000002.1"/>
</dbReference>
<proteinExistence type="predicted"/>
<evidence type="ECO:0000313" key="1">
    <source>
        <dbReference type="EMBL" id="ATA68236.1"/>
    </source>
</evidence>
<dbReference type="Proteomes" id="UP000038055">
    <property type="component" value="Unassembled WGS sequence"/>
</dbReference>
<dbReference type="EMBL" id="CP022378">
    <property type="protein sequence ID" value="ATA68236.1"/>
    <property type="molecule type" value="Genomic_DNA"/>
</dbReference>
<protein>
    <submittedName>
        <fullName evidence="2">Uncharacterized protein</fullName>
    </submittedName>
</protein>
<gene>
    <name evidence="2" type="ORF">CCYN2B_160018</name>
    <name evidence="1" type="ORF">CGC48_06075</name>
</gene>
<reference evidence="3" key="2">
    <citation type="submission" date="2015-01" db="EMBL/GenBank/DDBJ databases">
        <authorList>
            <person name="MANFREDI Pablo"/>
        </authorList>
    </citation>
    <scope>NUCLEOTIDE SEQUENCE [LARGE SCALE GENOMIC DNA]</scope>
    <source>
        <strain evidence="3">Ccyn2B</strain>
    </source>
</reference>
<dbReference type="AlphaFoldDB" id="A0A0B7H1T1"/>
<keyword evidence="3" id="KW-1185">Reference proteome</keyword>
<evidence type="ECO:0000313" key="4">
    <source>
        <dbReference type="Proteomes" id="UP000242855"/>
    </source>
</evidence>
<dbReference type="Proteomes" id="UP000242855">
    <property type="component" value="Chromosome"/>
</dbReference>
<reference evidence="2" key="1">
    <citation type="submission" date="2015-01" db="EMBL/GenBank/DDBJ databases">
        <authorList>
            <person name="Xiang T."/>
            <person name="Song Y."/>
            <person name="Huang L."/>
            <person name="Wang B."/>
            <person name="Wu P."/>
        </authorList>
    </citation>
    <scope>NUCLEOTIDE SEQUENCE [LARGE SCALE GENOMIC DNA]</scope>
    <source>
        <strain evidence="2">Ccyn2B</strain>
    </source>
</reference>
<dbReference type="EMBL" id="CDOD01000008">
    <property type="protein sequence ID" value="CEN33325.1"/>
    <property type="molecule type" value="Genomic_DNA"/>
</dbReference>
<accession>A0A0B7H1T1</accession>
<name>A0A0B7H1T1_9FLAO</name>
<dbReference type="GeneID" id="96781360"/>